<proteinExistence type="predicted"/>
<evidence type="ECO:0000256" key="1">
    <source>
        <dbReference type="SAM" id="MobiDB-lite"/>
    </source>
</evidence>
<protein>
    <submittedName>
        <fullName evidence="2">Uncharacterized protein</fullName>
    </submittedName>
</protein>
<accession>A0A822EIR6</accession>
<feature type="compositionally biased region" description="Polar residues" evidence="1">
    <location>
        <begin position="33"/>
        <end position="52"/>
    </location>
</feature>
<dbReference type="Proteomes" id="UP000663848">
    <property type="component" value="Unassembled WGS sequence"/>
</dbReference>
<feature type="non-terminal residue" evidence="2">
    <location>
        <position position="1"/>
    </location>
</feature>
<name>A0A822EIR6_9BILA</name>
<comment type="caution">
    <text evidence="2">The sequence shown here is derived from an EMBL/GenBank/DDBJ whole genome shotgun (WGS) entry which is preliminary data.</text>
</comment>
<organism evidence="2 3">
    <name type="scientific">Rotaria socialis</name>
    <dbReference type="NCBI Taxonomy" id="392032"/>
    <lineage>
        <taxon>Eukaryota</taxon>
        <taxon>Metazoa</taxon>
        <taxon>Spiralia</taxon>
        <taxon>Gnathifera</taxon>
        <taxon>Rotifera</taxon>
        <taxon>Eurotatoria</taxon>
        <taxon>Bdelloidea</taxon>
        <taxon>Philodinida</taxon>
        <taxon>Philodinidae</taxon>
        <taxon>Rotaria</taxon>
    </lineage>
</organism>
<evidence type="ECO:0000313" key="2">
    <source>
        <dbReference type="EMBL" id="CAF5103120.1"/>
    </source>
</evidence>
<dbReference type="EMBL" id="CAJOBR010072219">
    <property type="protein sequence ID" value="CAF5103120.1"/>
    <property type="molecule type" value="Genomic_DNA"/>
</dbReference>
<sequence length="67" mass="7725">GDNRKNFGFVMNEFGLQRLCFKLINNAAKQQQQRKLISPTMTQIDETQTTRAATKHKSKRKQSAEVN</sequence>
<feature type="region of interest" description="Disordered" evidence="1">
    <location>
        <begin position="33"/>
        <end position="67"/>
    </location>
</feature>
<evidence type="ECO:0000313" key="3">
    <source>
        <dbReference type="Proteomes" id="UP000663848"/>
    </source>
</evidence>
<gene>
    <name evidence="2" type="ORF">QYT958_LOCUS44956</name>
</gene>
<dbReference type="AlphaFoldDB" id="A0A822EIR6"/>
<reference evidence="2" key="1">
    <citation type="submission" date="2021-02" db="EMBL/GenBank/DDBJ databases">
        <authorList>
            <person name="Nowell W R."/>
        </authorList>
    </citation>
    <scope>NUCLEOTIDE SEQUENCE</scope>
</reference>